<dbReference type="Proteomes" id="UP000007110">
    <property type="component" value="Unassembled WGS sequence"/>
</dbReference>
<name>A0A7M7HGE2_STRPU</name>
<proteinExistence type="predicted"/>
<reference evidence="4" key="2">
    <citation type="submission" date="2021-01" db="UniProtKB">
        <authorList>
            <consortium name="EnsemblMetazoa"/>
        </authorList>
    </citation>
    <scope>IDENTIFICATION</scope>
</reference>
<dbReference type="CDD" id="cd19756">
    <property type="entry name" value="Bbox2"/>
    <property type="match status" value="1"/>
</dbReference>
<keyword evidence="1" id="KW-0863">Zinc-finger</keyword>
<dbReference type="Gene3D" id="3.30.160.60">
    <property type="entry name" value="Classic Zinc Finger"/>
    <property type="match status" value="1"/>
</dbReference>
<keyword evidence="1" id="KW-0862">Zinc</keyword>
<accession>A0A7M7HGE2</accession>
<dbReference type="Pfam" id="PF00643">
    <property type="entry name" value="zf-B_box"/>
    <property type="match status" value="1"/>
</dbReference>
<keyword evidence="2" id="KW-0175">Coiled coil</keyword>
<dbReference type="GO" id="GO:0008270">
    <property type="term" value="F:zinc ion binding"/>
    <property type="evidence" value="ECO:0007669"/>
    <property type="project" value="UniProtKB-KW"/>
</dbReference>
<feature type="domain" description="B box-type" evidence="3">
    <location>
        <begin position="53"/>
        <end position="94"/>
    </location>
</feature>
<reference evidence="5" key="1">
    <citation type="submission" date="2015-02" db="EMBL/GenBank/DDBJ databases">
        <title>Genome sequencing for Strongylocentrotus purpuratus.</title>
        <authorList>
            <person name="Murali S."/>
            <person name="Liu Y."/>
            <person name="Vee V."/>
            <person name="English A."/>
            <person name="Wang M."/>
            <person name="Skinner E."/>
            <person name="Han Y."/>
            <person name="Muzny D.M."/>
            <person name="Worley K.C."/>
            <person name="Gibbs R.A."/>
        </authorList>
    </citation>
    <scope>NUCLEOTIDE SEQUENCE</scope>
</reference>
<dbReference type="PROSITE" id="PS50119">
    <property type="entry name" value="ZF_BBOX"/>
    <property type="match status" value="1"/>
</dbReference>
<dbReference type="PANTHER" id="PTHR25462:SF296">
    <property type="entry name" value="MEIOTIC P26, ISOFORM F"/>
    <property type="match status" value="1"/>
</dbReference>
<dbReference type="PANTHER" id="PTHR25462">
    <property type="entry name" value="BONUS, ISOFORM C-RELATED"/>
    <property type="match status" value="1"/>
</dbReference>
<evidence type="ECO:0000259" key="3">
    <source>
        <dbReference type="PROSITE" id="PS50119"/>
    </source>
</evidence>
<protein>
    <recommendedName>
        <fullName evidence="3">B box-type domain-containing protein</fullName>
    </recommendedName>
</protein>
<dbReference type="KEGG" id="spu:105442931"/>
<evidence type="ECO:0000313" key="4">
    <source>
        <dbReference type="EnsemblMetazoa" id="XP_011673907"/>
    </source>
</evidence>
<dbReference type="GeneID" id="105442931"/>
<evidence type="ECO:0000256" key="2">
    <source>
        <dbReference type="SAM" id="Coils"/>
    </source>
</evidence>
<dbReference type="OrthoDB" id="10468330at2759"/>
<dbReference type="SUPFAM" id="SSF57845">
    <property type="entry name" value="B-box zinc-binding domain"/>
    <property type="match status" value="1"/>
</dbReference>
<dbReference type="InterPro" id="IPR047153">
    <property type="entry name" value="TRIM45/56/19-like"/>
</dbReference>
<keyword evidence="5" id="KW-1185">Reference proteome</keyword>
<evidence type="ECO:0000313" key="5">
    <source>
        <dbReference type="Proteomes" id="UP000007110"/>
    </source>
</evidence>
<evidence type="ECO:0000256" key="1">
    <source>
        <dbReference type="PROSITE-ProRule" id="PRU00024"/>
    </source>
</evidence>
<feature type="coiled-coil region" evidence="2">
    <location>
        <begin position="102"/>
        <end position="165"/>
    </location>
</feature>
<dbReference type="OMA" id="PEWVCDI"/>
<dbReference type="AlphaFoldDB" id="A0A7M7HGE2"/>
<dbReference type="SMART" id="SM00336">
    <property type="entry name" value="BBOX"/>
    <property type="match status" value="2"/>
</dbReference>
<keyword evidence="1" id="KW-0479">Metal-binding</keyword>
<dbReference type="InterPro" id="IPR000315">
    <property type="entry name" value="Znf_B-box"/>
</dbReference>
<dbReference type="InParanoid" id="A0A7M7HGE2"/>
<organism evidence="4 5">
    <name type="scientific">Strongylocentrotus purpuratus</name>
    <name type="common">Purple sea urchin</name>
    <dbReference type="NCBI Taxonomy" id="7668"/>
    <lineage>
        <taxon>Eukaryota</taxon>
        <taxon>Metazoa</taxon>
        <taxon>Echinodermata</taxon>
        <taxon>Eleutherozoa</taxon>
        <taxon>Echinozoa</taxon>
        <taxon>Echinoidea</taxon>
        <taxon>Euechinoidea</taxon>
        <taxon>Echinacea</taxon>
        <taxon>Camarodonta</taxon>
        <taxon>Echinidea</taxon>
        <taxon>Strongylocentrotidae</taxon>
        <taxon>Strongylocentrotus</taxon>
    </lineage>
</organism>
<sequence length="295" mass="33477">MASAFSDPLAPSPCEQCGNATEGTMRCSVRDSKNLCQDCFQDIPQARREDIGDPEWVCDIHLDRKADIFCETCQRGCCNECAVDVHQGHKVVDVLKLGEEIRRDLTEQLQEVGVRAERLSELRRDIESSLGKIEEAPKLVNKVVEEIKEEIAQNLEKEINRIQWEAQLNIINHERKRDNMLKLVKEKADLDIQRIQEIQHCISTGLQEDAVKRNRKIQKAESKLLVGQQACESANLEIKLLLESTPKELACRGRRLGSLVEASSAFQCQNDILESCREVEADLPKLEEVNDFNLG</sequence>
<dbReference type="EnsemblMetazoa" id="XM_011675605">
    <property type="protein sequence ID" value="XP_011673907"/>
    <property type="gene ID" value="LOC105442931"/>
</dbReference>
<dbReference type="RefSeq" id="XP_011673907.2">
    <property type="nucleotide sequence ID" value="XM_011675605.2"/>
</dbReference>